<dbReference type="OrthoDB" id="9790669at2"/>
<dbReference type="SUPFAM" id="SSF52172">
    <property type="entry name" value="CheY-like"/>
    <property type="match status" value="1"/>
</dbReference>
<dbReference type="SMART" id="SM00448">
    <property type="entry name" value="REC"/>
    <property type="match status" value="1"/>
</dbReference>
<dbReference type="PROSITE" id="PS50110">
    <property type="entry name" value="RESPONSE_REGULATORY"/>
    <property type="match status" value="1"/>
</dbReference>
<name>A0A562QK68_9BACI</name>
<dbReference type="EMBL" id="VLKZ01000004">
    <property type="protein sequence ID" value="TWI57139.1"/>
    <property type="molecule type" value="Genomic_DNA"/>
</dbReference>
<dbReference type="AlphaFoldDB" id="A0A562QK68"/>
<protein>
    <submittedName>
        <fullName evidence="3">Two-component system chemotaxis response regulator CheY</fullName>
    </submittedName>
</protein>
<dbReference type="PANTHER" id="PTHR43228:SF1">
    <property type="entry name" value="TWO-COMPONENT RESPONSE REGULATOR ARR22"/>
    <property type="match status" value="1"/>
</dbReference>
<dbReference type="InterPro" id="IPR052048">
    <property type="entry name" value="ST_Response_Regulator"/>
</dbReference>
<evidence type="ECO:0000313" key="3">
    <source>
        <dbReference type="EMBL" id="TWI57139.1"/>
    </source>
</evidence>
<evidence type="ECO:0000256" key="1">
    <source>
        <dbReference type="PROSITE-ProRule" id="PRU00169"/>
    </source>
</evidence>
<dbReference type="Proteomes" id="UP000315711">
    <property type="component" value="Unassembled WGS sequence"/>
</dbReference>
<feature type="domain" description="Response regulatory" evidence="2">
    <location>
        <begin position="3"/>
        <end position="118"/>
    </location>
</feature>
<dbReference type="PANTHER" id="PTHR43228">
    <property type="entry name" value="TWO-COMPONENT RESPONSE REGULATOR"/>
    <property type="match status" value="1"/>
</dbReference>
<dbReference type="GO" id="GO:0000160">
    <property type="term" value="P:phosphorelay signal transduction system"/>
    <property type="evidence" value="ECO:0007669"/>
    <property type="project" value="InterPro"/>
</dbReference>
<keyword evidence="1" id="KW-0597">Phosphoprotein</keyword>
<dbReference type="Gene3D" id="3.40.50.2300">
    <property type="match status" value="1"/>
</dbReference>
<dbReference type="InterPro" id="IPR011006">
    <property type="entry name" value="CheY-like_superfamily"/>
</dbReference>
<reference evidence="3 4" key="1">
    <citation type="journal article" date="2015" name="Stand. Genomic Sci.">
        <title>Genomic Encyclopedia of Bacterial and Archaeal Type Strains, Phase III: the genomes of soil and plant-associated and newly described type strains.</title>
        <authorList>
            <person name="Whitman W.B."/>
            <person name="Woyke T."/>
            <person name="Klenk H.P."/>
            <person name="Zhou Y."/>
            <person name="Lilburn T.G."/>
            <person name="Beck B.J."/>
            <person name="De Vos P."/>
            <person name="Vandamme P."/>
            <person name="Eisen J.A."/>
            <person name="Garrity G."/>
            <person name="Hugenholtz P."/>
            <person name="Kyrpides N.C."/>
        </authorList>
    </citation>
    <scope>NUCLEOTIDE SEQUENCE [LARGE SCALE GENOMIC DNA]</scope>
    <source>
        <strain evidence="3 4">CGMCC 1.10116</strain>
    </source>
</reference>
<organism evidence="3 4">
    <name type="scientific">Halalkalibacter nanhaiisediminis</name>
    <dbReference type="NCBI Taxonomy" id="688079"/>
    <lineage>
        <taxon>Bacteria</taxon>
        <taxon>Bacillati</taxon>
        <taxon>Bacillota</taxon>
        <taxon>Bacilli</taxon>
        <taxon>Bacillales</taxon>
        <taxon>Bacillaceae</taxon>
        <taxon>Halalkalibacter</taxon>
    </lineage>
</organism>
<accession>A0A562QK68</accession>
<dbReference type="Pfam" id="PF00072">
    <property type="entry name" value="Response_reg"/>
    <property type="match status" value="1"/>
</dbReference>
<dbReference type="CDD" id="cd17542">
    <property type="entry name" value="REC_CheY"/>
    <property type="match status" value="1"/>
</dbReference>
<evidence type="ECO:0000259" key="2">
    <source>
        <dbReference type="PROSITE" id="PS50110"/>
    </source>
</evidence>
<gene>
    <name evidence="3" type="ORF">IQ10_01843</name>
</gene>
<feature type="modified residue" description="4-aspartylphosphate" evidence="1">
    <location>
        <position position="53"/>
    </location>
</feature>
<comment type="caution">
    <text evidence="3">The sequence shown here is derived from an EMBL/GenBank/DDBJ whole genome shotgun (WGS) entry which is preliminary data.</text>
</comment>
<keyword evidence="4" id="KW-1185">Reference proteome</keyword>
<proteinExistence type="predicted"/>
<dbReference type="RefSeq" id="WP_144450154.1">
    <property type="nucleotide sequence ID" value="NZ_VLKZ01000004.1"/>
</dbReference>
<evidence type="ECO:0000313" key="4">
    <source>
        <dbReference type="Proteomes" id="UP000315711"/>
    </source>
</evidence>
<sequence length="119" mass="12809">MASVLIVDDAAFMRMMIKDILSKNGFEIAGEAANGAEAVEKFKELSPDLVTMDITMPEMDGIQALKEIKQVDGGAKVIMCSAMGQQSMVIDAIQSGAKDFIVKPFQADRVLEAIKKVLG</sequence>
<dbReference type="InterPro" id="IPR001789">
    <property type="entry name" value="Sig_transdc_resp-reg_receiver"/>
</dbReference>